<feature type="transmembrane region" description="Helical" evidence="7">
    <location>
        <begin position="117"/>
        <end position="137"/>
    </location>
</feature>
<dbReference type="PANTHER" id="PTHR33567">
    <property type="entry name" value="CHROMATE ION TRANSPORTER (EUROFUNG)"/>
    <property type="match status" value="1"/>
</dbReference>
<evidence type="ECO:0000256" key="3">
    <source>
        <dbReference type="ARBA" id="ARBA00022475"/>
    </source>
</evidence>
<dbReference type="PANTHER" id="PTHR33567:SF3">
    <property type="entry name" value="CHROMATE ION TRANSPORTER (EUROFUNG)"/>
    <property type="match status" value="1"/>
</dbReference>
<gene>
    <name evidence="8" type="primary">chrA</name>
    <name evidence="8" type="ORF">DYBT9275_03389</name>
</gene>
<evidence type="ECO:0000256" key="1">
    <source>
        <dbReference type="ARBA" id="ARBA00004651"/>
    </source>
</evidence>
<dbReference type="Pfam" id="PF02417">
    <property type="entry name" value="Chromate_transp"/>
    <property type="match status" value="2"/>
</dbReference>
<evidence type="ECO:0000256" key="6">
    <source>
        <dbReference type="ARBA" id="ARBA00023136"/>
    </source>
</evidence>
<accession>A0A916JDC9</accession>
<feature type="transmembrane region" description="Helical" evidence="7">
    <location>
        <begin position="333"/>
        <end position="353"/>
    </location>
</feature>
<keyword evidence="4 7" id="KW-0812">Transmembrane</keyword>
<dbReference type="InterPro" id="IPR014047">
    <property type="entry name" value="Chr_Tranpt_l_chain"/>
</dbReference>
<comment type="similarity">
    <text evidence="2">Belongs to the chromate ion transporter (CHR) (TC 2.A.51) family.</text>
</comment>
<dbReference type="RefSeq" id="WP_229252792.1">
    <property type="nucleotide sequence ID" value="NZ_CAJRAF010000002.1"/>
</dbReference>
<reference evidence="8" key="1">
    <citation type="submission" date="2021-04" db="EMBL/GenBank/DDBJ databases">
        <authorList>
            <person name="Rodrigo-Torres L."/>
            <person name="Arahal R. D."/>
            <person name="Lucena T."/>
        </authorList>
    </citation>
    <scope>NUCLEOTIDE SEQUENCE</scope>
    <source>
        <strain evidence="8">CECT 9275</strain>
    </source>
</reference>
<keyword evidence="6 7" id="KW-0472">Membrane</keyword>
<feature type="transmembrane region" description="Helical" evidence="7">
    <location>
        <begin position="157"/>
        <end position="179"/>
    </location>
</feature>
<name>A0A916JDC9_9BACT</name>
<keyword evidence="9" id="KW-1185">Reference proteome</keyword>
<evidence type="ECO:0000313" key="9">
    <source>
        <dbReference type="Proteomes" id="UP000680038"/>
    </source>
</evidence>
<evidence type="ECO:0000256" key="5">
    <source>
        <dbReference type="ARBA" id="ARBA00022989"/>
    </source>
</evidence>
<proteinExistence type="inferred from homology"/>
<sequence>MSNPVRRFRYLIYLLDILLLSFTAFGGPQVHLMMMIERLVHKRRYVTEEELLELQALCQVLPGPSSTQTVTALGLKIGGQPLAYLTLIVWSLPAMIFMCLAAIGIHYMEQKQISLSFTRFVGPMAVAFLLFGGYSIARKVIRNRQDWLLLTISLILAYLYPSPYMTPVLIVSGGVLSSLKYRQLEELERGPIRISWRPIIFWISVLISAAVVGKITNLLPVRLFENFYRNGSLVFGGGQVLIPILYNEFVEFKNYLTNQEFLSGMALTQIVPGPVFSIATFVGSMSMQEYGVTGIILGGFVATAGIFLPGTFFIFFAYPFWDQLKRYRGVRASLAGIHATSCGLTLAAGITLFEPMVLQWQPLLTVLGTLLLLFFTRVPSYVIILGGLILGLFFH</sequence>
<dbReference type="GO" id="GO:0015109">
    <property type="term" value="F:chromate transmembrane transporter activity"/>
    <property type="evidence" value="ECO:0007669"/>
    <property type="project" value="InterPro"/>
</dbReference>
<comment type="subcellular location">
    <subcellularLocation>
        <location evidence="1">Cell membrane</location>
        <topology evidence="1">Multi-pass membrane protein</topology>
    </subcellularLocation>
</comment>
<feature type="transmembrane region" description="Helical" evidence="7">
    <location>
        <begin position="365"/>
        <end position="394"/>
    </location>
</feature>
<protein>
    <submittedName>
        <fullName evidence="8">Chromate transport protein</fullName>
    </submittedName>
</protein>
<evidence type="ECO:0000256" key="7">
    <source>
        <dbReference type="SAM" id="Phobius"/>
    </source>
</evidence>
<dbReference type="Proteomes" id="UP000680038">
    <property type="component" value="Unassembled WGS sequence"/>
</dbReference>
<feature type="transmembrane region" description="Helical" evidence="7">
    <location>
        <begin position="199"/>
        <end position="219"/>
    </location>
</feature>
<dbReference type="NCBIfam" id="TIGR00937">
    <property type="entry name" value="2A51"/>
    <property type="match status" value="1"/>
</dbReference>
<feature type="transmembrane region" description="Helical" evidence="7">
    <location>
        <begin position="82"/>
        <end position="105"/>
    </location>
</feature>
<dbReference type="GO" id="GO:0005886">
    <property type="term" value="C:plasma membrane"/>
    <property type="evidence" value="ECO:0007669"/>
    <property type="project" value="UniProtKB-SubCell"/>
</dbReference>
<dbReference type="EMBL" id="CAJRAF010000002">
    <property type="protein sequence ID" value="CAG5004531.1"/>
    <property type="molecule type" value="Genomic_DNA"/>
</dbReference>
<dbReference type="PIRSF" id="PIRSF004810">
    <property type="entry name" value="ChrA"/>
    <property type="match status" value="1"/>
</dbReference>
<keyword evidence="5 7" id="KW-1133">Transmembrane helix</keyword>
<organism evidence="8 9">
    <name type="scientific">Dyadobacter helix</name>
    <dbReference type="NCBI Taxonomy" id="2822344"/>
    <lineage>
        <taxon>Bacteria</taxon>
        <taxon>Pseudomonadati</taxon>
        <taxon>Bacteroidota</taxon>
        <taxon>Cytophagia</taxon>
        <taxon>Cytophagales</taxon>
        <taxon>Spirosomataceae</taxon>
        <taxon>Dyadobacter</taxon>
    </lineage>
</organism>
<evidence type="ECO:0000256" key="2">
    <source>
        <dbReference type="ARBA" id="ARBA00005262"/>
    </source>
</evidence>
<feature type="transmembrane region" description="Helical" evidence="7">
    <location>
        <begin position="261"/>
        <end position="283"/>
    </location>
</feature>
<dbReference type="AlphaFoldDB" id="A0A916JDC9"/>
<evidence type="ECO:0000313" key="8">
    <source>
        <dbReference type="EMBL" id="CAG5004531.1"/>
    </source>
</evidence>
<dbReference type="InterPro" id="IPR003370">
    <property type="entry name" value="Chromate_transpt"/>
</dbReference>
<evidence type="ECO:0000256" key="4">
    <source>
        <dbReference type="ARBA" id="ARBA00022692"/>
    </source>
</evidence>
<feature type="transmembrane region" description="Helical" evidence="7">
    <location>
        <begin position="295"/>
        <end position="321"/>
    </location>
</feature>
<comment type="caution">
    <text evidence="8">The sequence shown here is derived from an EMBL/GenBank/DDBJ whole genome shotgun (WGS) entry which is preliminary data.</text>
</comment>
<keyword evidence="3" id="KW-1003">Cell membrane</keyword>